<evidence type="ECO:0000313" key="1">
    <source>
        <dbReference type="EMBL" id="QJA88928.1"/>
    </source>
</evidence>
<sequence length="81" mass="8725">MKTMACETWKADGINLTAICVAAEWHLATAIAELEEAGFSRADAAAFAGFVFNEAAIQSGGLVDQASDDFVAEEQWERLEI</sequence>
<name>A0A6M3L6X8_9ZZZZ</name>
<dbReference type="AlphaFoldDB" id="A0A6M3L6X8"/>
<protein>
    <submittedName>
        <fullName evidence="1">Uncharacterized protein</fullName>
    </submittedName>
</protein>
<reference evidence="1" key="1">
    <citation type="submission" date="2020-03" db="EMBL/GenBank/DDBJ databases">
        <title>The deep terrestrial virosphere.</title>
        <authorList>
            <person name="Holmfeldt K."/>
            <person name="Nilsson E."/>
            <person name="Simone D."/>
            <person name="Lopez-Fernandez M."/>
            <person name="Wu X."/>
            <person name="de Brujin I."/>
            <person name="Lundin D."/>
            <person name="Andersson A."/>
            <person name="Bertilsson S."/>
            <person name="Dopson M."/>
        </authorList>
    </citation>
    <scope>NUCLEOTIDE SEQUENCE</scope>
    <source>
        <strain evidence="1">MM415B02644</strain>
    </source>
</reference>
<dbReference type="EMBL" id="MT142812">
    <property type="protein sequence ID" value="QJA88928.1"/>
    <property type="molecule type" value="Genomic_DNA"/>
</dbReference>
<organism evidence="1">
    <name type="scientific">viral metagenome</name>
    <dbReference type="NCBI Taxonomy" id="1070528"/>
    <lineage>
        <taxon>unclassified sequences</taxon>
        <taxon>metagenomes</taxon>
        <taxon>organismal metagenomes</taxon>
    </lineage>
</organism>
<accession>A0A6M3L6X8</accession>
<proteinExistence type="predicted"/>
<gene>
    <name evidence="1" type="ORF">MM415B02644_0013</name>
</gene>